<sequence length="183" mass="20539">MITRNGKTYGNPNPVTNGHVFTASETTIRNATSYEIPKKDVTTSAFHRKVIVIKDAFSQFGQSLSKKFNYLGQGLKSLKDWVVTLFNKPKPEMVDTNDYVNNKDITPAYVARENEKTFTDIDNTPCAGKSSYDNDEATSTKAYLRGLDRANAKIATEEALEDIEDLFETDDMFEDTVDDPSKL</sequence>
<evidence type="ECO:0000313" key="1">
    <source>
        <dbReference type="EMBL" id="GFS07753.1"/>
    </source>
</evidence>
<comment type="caution">
    <text evidence="1">The sequence shown here is derived from an EMBL/GenBank/DDBJ whole genome shotgun (WGS) entry which is preliminary data.</text>
</comment>
<name>A0AAV4IBX0_9GAST</name>
<dbReference type="AlphaFoldDB" id="A0AAV4IBX0"/>
<dbReference type="EMBL" id="BMAT01002478">
    <property type="protein sequence ID" value="GFS07753.1"/>
    <property type="molecule type" value="Genomic_DNA"/>
</dbReference>
<proteinExistence type="predicted"/>
<gene>
    <name evidence="1" type="ORF">ElyMa_001257500</name>
</gene>
<protein>
    <submittedName>
        <fullName evidence="1">Uncharacterized protein</fullName>
    </submittedName>
</protein>
<keyword evidence="2" id="KW-1185">Reference proteome</keyword>
<evidence type="ECO:0000313" key="2">
    <source>
        <dbReference type="Proteomes" id="UP000762676"/>
    </source>
</evidence>
<accession>A0AAV4IBX0</accession>
<organism evidence="1 2">
    <name type="scientific">Elysia marginata</name>
    <dbReference type="NCBI Taxonomy" id="1093978"/>
    <lineage>
        <taxon>Eukaryota</taxon>
        <taxon>Metazoa</taxon>
        <taxon>Spiralia</taxon>
        <taxon>Lophotrochozoa</taxon>
        <taxon>Mollusca</taxon>
        <taxon>Gastropoda</taxon>
        <taxon>Heterobranchia</taxon>
        <taxon>Euthyneura</taxon>
        <taxon>Panpulmonata</taxon>
        <taxon>Sacoglossa</taxon>
        <taxon>Placobranchoidea</taxon>
        <taxon>Plakobranchidae</taxon>
        <taxon>Elysia</taxon>
    </lineage>
</organism>
<reference evidence="1 2" key="1">
    <citation type="journal article" date="2021" name="Elife">
        <title>Chloroplast acquisition without the gene transfer in kleptoplastic sea slugs, Plakobranchus ocellatus.</title>
        <authorList>
            <person name="Maeda T."/>
            <person name="Takahashi S."/>
            <person name="Yoshida T."/>
            <person name="Shimamura S."/>
            <person name="Takaki Y."/>
            <person name="Nagai Y."/>
            <person name="Toyoda A."/>
            <person name="Suzuki Y."/>
            <person name="Arimoto A."/>
            <person name="Ishii H."/>
            <person name="Satoh N."/>
            <person name="Nishiyama T."/>
            <person name="Hasebe M."/>
            <person name="Maruyama T."/>
            <person name="Minagawa J."/>
            <person name="Obokata J."/>
            <person name="Shigenobu S."/>
        </authorList>
    </citation>
    <scope>NUCLEOTIDE SEQUENCE [LARGE SCALE GENOMIC DNA]</scope>
</reference>
<dbReference type="Proteomes" id="UP000762676">
    <property type="component" value="Unassembled WGS sequence"/>
</dbReference>